<gene>
    <name evidence="6" type="ORF">AgaP_AGAP008352</name>
</gene>
<dbReference type="VEuPathDB" id="VectorBase:AGAP008352"/>
<accession>A7UUL0</accession>
<reference evidence="6" key="5">
    <citation type="submission" date="2011-05" db="EMBL/GenBank/DDBJ databases">
        <authorList>
            <consortium name="VectorBase"/>
        </authorList>
    </citation>
    <scope>NUCLEOTIDE SEQUENCE</scope>
    <source>
        <strain evidence="6">PEST</strain>
    </source>
</reference>
<dbReference type="EMBL" id="AAAB01008964">
    <property type="protein sequence ID" value="EDO63565.1"/>
    <property type="molecule type" value="Genomic_DNA"/>
</dbReference>
<dbReference type="KEGG" id="aga:5668260"/>
<organism evidence="6">
    <name type="scientific">Anopheles gambiae</name>
    <name type="common">African malaria mosquito</name>
    <dbReference type="NCBI Taxonomy" id="7165"/>
    <lineage>
        <taxon>Eukaryota</taxon>
        <taxon>Metazoa</taxon>
        <taxon>Ecdysozoa</taxon>
        <taxon>Arthropoda</taxon>
        <taxon>Hexapoda</taxon>
        <taxon>Insecta</taxon>
        <taxon>Pterygota</taxon>
        <taxon>Neoptera</taxon>
        <taxon>Endopterygota</taxon>
        <taxon>Diptera</taxon>
        <taxon>Nematocera</taxon>
        <taxon>Culicoidea</taxon>
        <taxon>Culicidae</taxon>
        <taxon>Anophelinae</taxon>
        <taxon>Anopheles</taxon>
    </lineage>
</organism>
<evidence type="ECO:0000313" key="6">
    <source>
        <dbReference type="EMBL" id="EDO63565.1"/>
    </source>
</evidence>
<dbReference type="PhylomeDB" id="A7UUL0"/>
<reference evidence="6" key="1">
    <citation type="journal article" date="2002" name="Science">
        <title>The genome sequence of the malaria mosquito Anopheles gambiae.</title>
        <authorList>
            <person name="Holt R.A."/>
            <person name="Subramanian G.M."/>
            <person name="Halpern A."/>
            <person name="Sutton G.G."/>
            <person name="Charlab R."/>
            <person name="Nusskern D.R."/>
            <person name="Wincker P."/>
            <person name="Clark A.G."/>
            <person name="Ribeiro J.M."/>
            <person name="Wides R."/>
            <person name="Salzberg S.L."/>
            <person name="Loftus B."/>
            <person name="Yandell M."/>
            <person name="Majoros W.H."/>
            <person name="Rusch D.B."/>
            <person name="Lai Z."/>
            <person name="Kraft C.L."/>
            <person name="Abril J.F."/>
            <person name="Anthouard V."/>
            <person name="Arensburger P."/>
            <person name="Atkinson P.W."/>
            <person name="Baden H."/>
            <person name="de Berardinis V."/>
            <person name="Baldwin D."/>
            <person name="Benes V."/>
            <person name="Biedler J."/>
            <person name="Blass C."/>
            <person name="Bolanos R."/>
            <person name="Boscus D."/>
            <person name="Barnstead M."/>
            <person name="Cai S."/>
            <person name="Center A."/>
            <person name="Chaturverdi K."/>
            <person name="Christophides G.K."/>
            <person name="Chrystal M.A."/>
            <person name="Clamp M."/>
            <person name="Cravchik A."/>
            <person name="Curwen V."/>
            <person name="Dana A."/>
            <person name="Delcher A."/>
            <person name="Dew I."/>
            <person name="Evans C.A."/>
            <person name="Flanigan M."/>
            <person name="Grundschober-Freimoser A."/>
            <person name="Friedli L."/>
            <person name="Gu Z."/>
            <person name="Guan P."/>
            <person name="Guigo R."/>
            <person name="Hillenmeyer M.E."/>
            <person name="Hladun S.L."/>
            <person name="Hogan J.R."/>
            <person name="Hong Y.S."/>
            <person name="Hoover J."/>
            <person name="Jaillon O."/>
            <person name="Ke Z."/>
            <person name="Kodira C."/>
            <person name="Kokoza E."/>
            <person name="Koutsos A."/>
            <person name="Letunic I."/>
            <person name="Levitsky A."/>
            <person name="Liang Y."/>
            <person name="Lin J.J."/>
            <person name="Lobo N.F."/>
            <person name="Lopez J.R."/>
            <person name="Malek J.A."/>
            <person name="McIntosh T.C."/>
            <person name="Meister S."/>
            <person name="Miller J."/>
            <person name="Mobarry C."/>
            <person name="Mongin E."/>
            <person name="Murphy S.D."/>
            <person name="O'Brochta D.A."/>
            <person name="Pfannkoch C."/>
            <person name="Qi R."/>
            <person name="Regier M.A."/>
            <person name="Remington K."/>
            <person name="Shao H."/>
            <person name="Sharakhova M.V."/>
            <person name="Sitter C.D."/>
            <person name="Shetty J."/>
            <person name="Smith T.J."/>
            <person name="Strong R."/>
            <person name="Sun J."/>
            <person name="Thomasova D."/>
            <person name="Ton L.Q."/>
            <person name="Topalis P."/>
            <person name="Tu Z."/>
            <person name="Unger M.F."/>
            <person name="Walenz B."/>
            <person name="Wang A."/>
            <person name="Wang J."/>
            <person name="Wang M."/>
            <person name="Wang X."/>
            <person name="Woodford K.J."/>
            <person name="Wortman J.R."/>
            <person name="Wu M."/>
            <person name="Yao A."/>
            <person name="Zdobnov E.M."/>
            <person name="Zhang H."/>
            <person name="Zhao Q."/>
            <person name="Zhao S."/>
            <person name="Zhu S.C."/>
            <person name="Zhimulev I."/>
            <person name="Coluzzi M."/>
            <person name="della Torre A."/>
            <person name="Roth C.W."/>
            <person name="Louis C."/>
            <person name="Kalush F."/>
            <person name="Mural R.J."/>
            <person name="Myers E.W."/>
            <person name="Adams M.D."/>
            <person name="Smith H.O."/>
            <person name="Broder S."/>
            <person name="Gardner M.J."/>
            <person name="Fraser C.M."/>
            <person name="Birney E."/>
            <person name="Bork P."/>
            <person name="Brey P.T."/>
            <person name="Venter J.C."/>
            <person name="Weissenbach J."/>
            <person name="Kafatos F.C."/>
            <person name="Collins F.H."/>
            <person name="Hoffman S.L."/>
        </authorList>
    </citation>
    <scope>NUCLEOTIDE SEQUENCE [LARGE SCALE GENOMIC DNA]</scope>
    <source>
        <strain evidence="6">PEST</strain>
    </source>
</reference>
<dbReference type="InterPro" id="IPR019038">
    <property type="entry name" value="POLD3"/>
</dbReference>
<dbReference type="PANTHER" id="PTHR17598:SF13">
    <property type="entry name" value="DNA POLYMERASE DELTA SUBUNIT 3"/>
    <property type="match status" value="1"/>
</dbReference>
<evidence type="ECO:0000256" key="2">
    <source>
        <dbReference type="ARBA" id="ARBA00017589"/>
    </source>
</evidence>
<evidence type="ECO:0000256" key="1">
    <source>
        <dbReference type="ARBA" id="ARBA00004123"/>
    </source>
</evidence>
<evidence type="ECO:0000256" key="5">
    <source>
        <dbReference type="SAM" id="MobiDB-lite"/>
    </source>
</evidence>
<keyword evidence="3" id="KW-0235">DNA replication</keyword>
<dbReference type="AlphaFoldDB" id="A7UUL0"/>
<proteinExistence type="predicted"/>
<evidence type="ECO:0000256" key="3">
    <source>
        <dbReference type="ARBA" id="ARBA00022705"/>
    </source>
</evidence>
<keyword evidence="4" id="KW-0539">Nucleus</keyword>
<dbReference type="InParanoid" id="A7UUL0"/>
<dbReference type="PANTHER" id="PTHR17598">
    <property type="entry name" value="DNA POLYMERASE DELTA SUBUNIT 3"/>
    <property type="match status" value="1"/>
</dbReference>
<reference evidence="6" key="4">
    <citation type="journal article" date="2007" name="Genome Biol.">
        <title>Update of the Anopheles gambiae PEST genome assembly.</title>
        <authorList>
            <person name="Sharakhova M.V."/>
            <person name="Hammond M.P."/>
            <person name="Lobo N.F."/>
            <person name="Krzywinski J."/>
            <person name="Unger M.F."/>
            <person name="Hillenmeyer M.E."/>
            <person name="Bruggner R.V."/>
            <person name="Birney E."/>
            <person name="Collins F.H."/>
        </authorList>
    </citation>
    <scope>NUCLEOTIDE SEQUENCE</scope>
    <source>
        <strain evidence="6">PEST</strain>
    </source>
</reference>
<dbReference type="InterPro" id="IPR041913">
    <property type="entry name" value="POLD3_sf"/>
</dbReference>
<dbReference type="HOGENOM" id="CLU_576496_0_0_1"/>
<dbReference type="VEuPathDB" id="VectorBase:AGAMI1_008997"/>
<reference evidence="6" key="2">
    <citation type="submission" date="2002-03" db="EMBL/GenBank/DDBJ databases">
        <authorList>
            <consortium name="The Anopheles Genome Sequencing Consortium"/>
        </authorList>
    </citation>
    <scope>NUCLEOTIDE SEQUENCE</scope>
    <source>
        <strain evidence="6">PEST</strain>
    </source>
</reference>
<dbReference type="STRING" id="7165.A7UUL0"/>
<feature type="region of interest" description="Disordered" evidence="5">
    <location>
        <begin position="129"/>
        <end position="192"/>
    </location>
</feature>
<comment type="subcellular location">
    <subcellularLocation>
        <location evidence="1">Nucleus</location>
    </subcellularLocation>
</comment>
<comment type="caution">
    <text evidence="6">The sequence shown here is derived from an EMBL/GenBank/DDBJ whole genome shotgun (WGS) entry which is preliminary data.</text>
</comment>
<reference evidence="6" key="3">
    <citation type="journal article" date="2004" name="Trends Parasitol.">
        <title>The Anopheles gambiae genome: an update.</title>
        <authorList>
            <person name="Mongin E."/>
            <person name="Louis C."/>
            <person name="Holt R.A."/>
            <person name="Birney E."/>
            <person name="Collins F.H."/>
        </authorList>
    </citation>
    <scope>NUCLEOTIDE SEQUENCE</scope>
    <source>
        <strain evidence="6">PEST</strain>
    </source>
</reference>
<dbReference type="Gene3D" id="3.90.1030.20">
    <property type="entry name" value="DNA polymerase delta, p66 (Cdc27) subunit, wHTH domain"/>
    <property type="match status" value="1"/>
</dbReference>
<dbReference type="GO" id="GO:0006260">
    <property type="term" value="P:DNA replication"/>
    <property type="evidence" value="ECO:0007669"/>
    <property type="project" value="UniProtKB-KW"/>
</dbReference>
<feature type="non-terminal residue" evidence="6">
    <location>
        <position position="192"/>
    </location>
</feature>
<feature type="compositionally biased region" description="Low complexity" evidence="5">
    <location>
        <begin position="132"/>
        <end position="141"/>
    </location>
</feature>
<dbReference type="FunFam" id="3.90.1030.20:FF:000007">
    <property type="match status" value="1"/>
</dbReference>
<protein>
    <recommendedName>
        <fullName evidence="2">DNA polymerase delta subunit 3</fullName>
    </recommendedName>
</protein>
<name>A7UUL0_ANOGA</name>
<dbReference type="GO" id="GO:0043625">
    <property type="term" value="C:delta DNA polymerase complex"/>
    <property type="evidence" value="ECO:0007669"/>
    <property type="project" value="InterPro"/>
</dbReference>
<evidence type="ECO:0000256" key="4">
    <source>
        <dbReference type="ARBA" id="ARBA00023242"/>
    </source>
</evidence>
<sequence length="192" mass="21661">MDDELLKTCQREIGHIVFDANEKISTRRISNTWSLDSKKSLEVLQKWVEGQKEPNKLSKEYVVRGVDKNGNVFITLANEEKLEKISKTYPKCSKMLYSVEVASDVRPLNVSNDNEFNVIRLRLESQKRQIEQASSTTAPQTTPKPAPAPVKQEQKPSKPSMFAATSKQQPPVKEEKQSPPAKAQVKPEPKTA</sequence>